<keyword evidence="1" id="KW-0812">Transmembrane</keyword>
<gene>
    <name evidence="2" type="ORF">SAMN04488108_1686</name>
</gene>
<keyword evidence="3" id="KW-1185">Reference proteome</keyword>
<name>A0A1M7ZAG9_9BACT</name>
<evidence type="ECO:0000313" key="2">
    <source>
        <dbReference type="EMBL" id="SHO61917.1"/>
    </source>
</evidence>
<accession>A0A1M7ZAG9</accession>
<reference evidence="3" key="1">
    <citation type="submission" date="2016-12" db="EMBL/GenBank/DDBJ databases">
        <authorList>
            <person name="Varghese N."/>
            <person name="Submissions S."/>
        </authorList>
    </citation>
    <scope>NUCLEOTIDE SEQUENCE [LARGE SCALE GENOMIC DNA]</scope>
    <source>
        <strain evidence="3">DSM 25035</strain>
    </source>
</reference>
<dbReference type="Proteomes" id="UP000184609">
    <property type="component" value="Unassembled WGS sequence"/>
</dbReference>
<keyword evidence="1" id="KW-1133">Transmembrane helix</keyword>
<proteinExistence type="predicted"/>
<organism evidence="2 3">
    <name type="scientific">Algoriphagus zhangzhouensis</name>
    <dbReference type="NCBI Taxonomy" id="1073327"/>
    <lineage>
        <taxon>Bacteria</taxon>
        <taxon>Pseudomonadati</taxon>
        <taxon>Bacteroidota</taxon>
        <taxon>Cytophagia</taxon>
        <taxon>Cytophagales</taxon>
        <taxon>Cyclobacteriaceae</taxon>
        <taxon>Algoriphagus</taxon>
    </lineage>
</organism>
<sequence>MEYIKTLLYLAVIFLIALFLISIVVIVIKKAWGILKEIQRNKVNAKADKN</sequence>
<dbReference type="STRING" id="1073327.SAMN04488108_1686"/>
<feature type="transmembrane region" description="Helical" evidence="1">
    <location>
        <begin position="6"/>
        <end position="28"/>
    </location>
</feature>
<protein>
    <submittedName>
        <fullName evidence="2">Uncharacterized protein</fullName>
    </submittedName>
</protein>
<dbReference type="AlphaFoldDB" id="A0A1M7ZAG9"/>
<keyword evidence="1" id="KW-0472">Membrane</keyword>
<evidence type="ECO:0000313" key="3">
    <source>
        <dbReference type="Proteomes" id="UP000184609"/>
    </source>
</evidence>
<evidence type="ECO:0000256" key="1">
    <source>
        <dbReference type="SAM" id="Phobius"/>
    </source>
</evidence>
<dbReference type="EMBL" id="FRXN01000002">
    <property type="protein sequence ID" value="SHO61917.1"/>
    <property type="molecule type" value="Genomic_DNA"/>
</dbReference>